<evidence type="ECO:0008006" key="3">
    <source>
        <dbReference type="Google" id="ProtNLM"/>
    </source>
</evidence>
<gene>
    <name evidence="1" type="ORF">GCM10009733_107870</name>
</gene>
<evidence type="ECO:0000313" key="2">
    <source>
        <dbReference type="Proteomes" id="UP001500064"/>
    </source>
</evidence>
<keyword evidence="2" id="KW-1185">Reference proteome</keyword>
<dbReference type="EMBL" id="BAAAMU010000201">
    <property type="protein sequence ID" value="GAA1694498.1"/>
    <property type="molecule type" value="Genomic_DNA"/>
</dbReference>
<protein>
    <recommendedName>
        <fullName evidence="3">Tetratricopeptide repeat protein</fullName>
    </recommendedName>
</protein>
<proteinExistence type="predicted"/>
<organism evidence="1 2">
    <name type="scientific">Nonomuraea maheshkhaliensis</name>
    <dbReference type="NCBI Taxonomy" id="419590"/>
    <lineage>
        <taxon>Bacteria</taxon>
        <taxon>Bacillati</taxon>
        <taxon>Actinomycetota</taxon>
        <taxon>Actinomycetes</taxon>
        <taxon>Streptosporangiales</taxon>
        <taxon>Streptosporangiaceae</taxon>
        <taxon>Nonomuraea</taxon>
    </lineage>
</organism>
<reference evidence="1 2" key="1">
    <citation type="journal article" date="2019" name="Int. J. Syst. Evol. Microbiol.">
        <title>The Global Catalogue of Microorganisms (GCM) 10K type strain sequencing project: providing services to taxonomists for standard genome sequencing and annotation.</title>
        <authorList>
            <consortium name="The Broad Institute Genomics Platform"/>
            <consortium name="The Broad Institute Genome Sequencing Center for Infectious Disease"/>
            <person name="Wu L."/>
            <person name="Ma J."/>
        </authorList>
    </citation>
    <scope>NUCLEOTIDE SEQUENCE [LARGE SCALE GENOMIC DNA]</scope>
    <source>
        <strain evidence="1 2">JCM 13929</strain>
    </source>
</reference>
<name>A0ABN2HWK2_9ACTN</name>
<evidence type="ECO:0000313" key="1">
    <source>
        <dbReference type="EMBL" id="GAA1694498.1"/>
    </source>
</evidence>
<dbReference type="Proteomes" id="UP001500064">
    <property type="component" value="Unassembled WGS sequence"/>
</dbReference>
<accession>A0ABN2HWK2</accession>
<comment type="caution">
    <text evidence="1">The sequence shown here is derived from an EMBL/GenBank/DDBJ whole genome shotgun (WGS) entry which is preliminary data.</text>
</comment>
<sequence length="155" mass="16847">MEEAEALHACRRGDLDQALERCRSLFAVLHEGAPVVPFTVMPPTSYGRAPALSGDVDAAMEQHRVALDRLGRRNQNRPLLLMVRAGFGLAEQARGDQERAAVLFGASTGVEPPDDLPETAERTRAARAALGEERFTACFARGAAMSWRELSAMVD</sequence>